<gene>
    <name evidence="1" type="primary">yedK_2</name>
    <name evidence="1" type="ORF">NCTC8261_04295</name>
</gene>
<evidence type="ECO:0000313" key="2">
    <source>
        <dbReference type="Proteomes" id="UP000254712"/>
    </source>
</evidence>
<accession>A0A379WVK5</accession>
<reference evidence="1 2" key="1">
    <citation type="submission" date="2018-06" db="EMBL/GenBank/DDBJ databases">
        <authorList>
            <consortium name="Pathogen Informatics"/>
            <person name="Doyle S."/>
        </authorList>
    </citation>
    <scope>NUCLEOTIDE SEQUENCE [LARGE SCALE GENOMIC DNA]</scope>
    <source>
        <strain evidence="1 2">NCTC8261</strain>
    </source>
</reference>
<proteinExistence type="predicted"/>
<protein>
    <submittedName>
        <fullName evidence="1">Uncharacterized protein yedK</fullName>
    </submittedName>
</protein>
<dbReference type="EMBL" id="UGXT01000002">
    <property type="protein sequence ID" value="SUH37980.1"/>
    <property type="molecule type" value="Genomic_DNA"/>
</dbReference>
<dbReference type="Proteomes" id="UP000254712">
    <property type="component" value="Unassembled WGS sequence"/>
</dbReference>
<evidence type="ECO:0000313" key="1">
    <source>
        <dbReference type="EMBL" id="SUH37980.1"/>
    </source>
</evidence>
<dbReference type="AlphaFoldDB" id="A0A379WVK5"/>
<name>A0A379WVK5_SALET</name>
<organism evidence="1 2">
    <name type="scientific">Salmonella enterica I</name>
    <dbReference type="NCBI Taxonomy" id="59201"/>
    <lineage>
        <taxon>Bacteria</taxon>
        <taxon>Pseudomonadati</taxon>
        <taxon>Pseudomonadota</taxon>
        <taxon>Gammaproteobacteria</taxon>
        <taxon>Enterobacterales</taxon>
        <taxon>Enterobacteriaceae</taxon>
        <taxon>Salmonella</taxon>
    </lineage>
</organism>
<sequence>MDAPGISRKEVEEIITDGAVPTDKFTWHAVKRSVGNVKKSRGRADQTRYLTIGRSENLVVYRGESISRFIAHCCDIPLPGEVQRPLPVFCIKMVQYFHQLRTIGARRVIVEKVELRYALTEEVSPVSPVHHQCCLMLFVREYLCSPHHIRLVR</sequence>